<keyword evidence="7 10" id="KW-0067">ATP-binding</keyword>
<evidence type="ECO:0000256" key="1">
    <source>
        <dbReference type="ARBA" id="ARBA00022679"/>
    </source>
</evidence>
<dbReference type="GO" id="GO:0042245">
    <property type="term" value="P:RNA repair"/>
    <property type="evidence" value="ECO:0007669"/>
    <property type="project" value="UniProtKB-KW"/>
</dbReference>
<comment type="domain">
    <text evidence="10">Comprises two domains: an N-terminal domain containing the nucleotidyltransferase activity and a C-terminal HD domain associated with both phosphodiesterase and phosphatase activities.</text>
</comment>
<comment type="subunit">
    <text evidence="10">Monomer. Can also form homodimers and oligomers.</text>
</comment>
<comment type="catalytic activity">
    <reaction evidence="10">
        <text>a tRNA with a 3' CCA end + 2 CTP + ATP = a tRNA with a 3' CCACCA end + 3 diphosphate</text>
        <dbReference type="Rhea" id="RHEA:76235"/>
        <dbReference type="Rhea" id="RHEA-COMP:10468"/>
        <dbReference type="Rhea" id="RHEA-COMP:18655"/>
        <dbReference type="ChEBI" id="CHEBI:30616"/>
        <dbReference type="ChEBI" id="CHEBI:33019"/>
        <dbReference type="ChEBI" id="CHEBI:37563"/>
        <dbReference type="ChEBI" id="CHEBI:83071"/>
        <dbReference type="ChEBI" id="CHEBI:195187"/>
    </reaction>
</comment>
<evidence type="ECO:0000256" key="3">
    <source>
        <dbReference type="ARBA" id="ARBA00022695"/>
    </source>
</evidence>
<evidence type="ECO:0000256" key="7">
    <source>
        <dbReference type="ARBA" id="ARBA00022840"/>
    </source>
</evidence>
<dbReference type="OrthoDB" id="9805698at2"/>
<evidence type="ECO:0000256" key="8">
    <source>
        <dbReference type="ARBA" id="ARBA00022842"/>
    </source>
</evidence>
<evidence type="ECO:0000256" key="10">
    <source>
        <dbReference type="HAMAP-Rule" id="MF_01261"/>
    </source>
</evidence>
<evidence type="ECO:0000256" key="9">
    <source>
        <dbReference type="ARBA" id="ARBA00022884"/>
    </source>
</evidence>
<feature type="binding site" evidence="10">
    <location>
        <position position="140"/>
    </location>
    <ligand>
        <name>ATP</name>
        <dbReference type="ChEBI" id="CHEBI:30616"/>
    </ligand>
</feature>
<gene>
    <name evidence="10 12" type="primary">cca</name>
    <name evidence="12" type="ORF">Lspi_0750</name>
</gene>
<protein>
    <recommendedName>
        <fullName evidence="10">Multifunctional CCA protein</fullName>
    </recommendedName>
    <domain>
        <recommendedName>
            <fullName evidence="10">CCA-adding enzyme</fullName>
            <ecNumber evidence="10">2.7.7.72</ecNumber>
        </recommendedName>
        <alternativeName>
            <fullName evidence="10">CCA tRNA nucleotidyltransferase</fullName>
        </alternativeName>
        <alternativeName>
            <fullName evidence="10">tRNA CCA-pyrophosphorylase</fullName>
        </alternativeName>
        <alternativeName>
            <fullName evidence="10">tRNA adenylyl-/cytidylyl-transferase</fullName>
        </alternativeName>
        <alternativeName>
            <fullName evidence="10">tRNA nucleotidyltransferase</fullName>
        </alternativeName>
        <alternativeName>
            <fullName evidence="10">tRNA-NT</fullName>
        </alternativeName>
    </domain>
    <domain>
        <recommendedName>
            <fullName evidence="10">2'-nucleotidase</fullName>
            <ecNumber evidence="10">3.1.3.-</ecNumber>
        </recommendedName>
    </domain>
    <domain>
        <recommendedName>
            <fullName evidence="10">2',3'-cyclic phosphodiesterase</fullName>
            <ecNumber evidence="10">3.1.4.-</ecNumber>
        </recommendedName>
    </domain>
    <domain>
        <recommendedName>
            <fullName evidence="10">Phosphatase</fullName>
        </recommendedName>
    </domain>
</protein>
<accession>A0A0W0Z888</accession>
<dbReference type="EC" id="3.1.4.-" evidence="10"/>
<feature type="binding site" evidence="10">
    <location>
        <position position="140"/>
    </location>
    <ligand>
        <name>CTP</name>
        <dbReference type="ChEBI" id="CHEBI:37563"/>
    </ligand>
</feature>
<dbReference type="Proteomes" id="UP000054877">
    <property type="component" value="Unassembled WGS sequence"/>
</dbReference>
<evidence type="ECO:0000313" key="12">
    <source>
        <dbReference type="EMBL" id="KTD65290.1"/>
    </source>
</evidence>
<dbReference type="GO" id="GO:0001680">
    <property type="term" value="P:tRNA 3'-terminal CCA addition"/>
    <property type="evidence" value="ECO:0007669"/>
    <property type="project" value="UniProtKB-UniRule"/>
</dbReference>
<dbReference type="InterPro" id="IPR002646">
    <property type="entry name" value="PolA_pol_head_dom"/>
</dbReference>
<dbReference type="InterPro" id="IPR012006">
    <property type="entry name" value="CCA_bact"/>
</dbReference>
<dbReference type="HAMAP" id="MF_01262">
    <property type="entry name" value="CCA_bact_type2"/>
    <property type="match status" value="1"/>
</dbReference>
<dbReference type="GO" id="GO:0005524">
    <property type="term" value="F:ATP binding"/>
    <property type="evidence" value="ECO:0007669"/>
    <property type="project" value="UniProtKB-UniRule"/>
</dbReference>
<dbReference type="PANTHER" id="PTHR47545">
    <property type="entry name" value="MULTIFUNCTIONAL CCA PROTEIN"/>
    <property type="match status" value="1"/>
</dbReference>
<feature type="binding site" evidence="10">
    <location>
        <position position="137"/>
    </location>
    <ligand>
        <name>ATP</name>
        <dbReference type="ChEBI" id="CHEBI:30616"/>
    </ligand>
</feature>
<feature type="binding site" evidence="10">
    <location>
        <position position="23"/>
    </location>
    <ligand>
        <name>Mg(2+)</name>
        <dbReference type="ChEBI" id="CHEBI:18420"/>
    </ligand>
</feature>
<dbReference type="SUPFAM" id="SSF81301">
    <property type="entry name" value="Nucleotidyltransferase"/>
    <property type="match status" value="1"/>
</dbReference>
<feature type="binding site" evidence="10">
    <location>
        <position position="21"/>
    </location>
    <ligand>
        <name>Mg(2+)</name>
        <dbReference type="ChEBI" id="CHEBI:18420"/>
    </ligand>
</feature>
<keyword evidence="6 10" id="KW-0692">RNA repair</keyword>
<comment type="cofactor">
    <cofactor evidence="10">
        <name>Mg(2+)</name>
        <dbReference type="ChEBI" id="CHEBI:18420"/>
    </cofactor>
    <text evidence="10">Magnesium is required for nucleotidyltransferase activity.</text>
</comment>
<feature type="binding site" evidence="10">
    <location>
        <position position="11"/>
    </location>
    <ligand>
        <name>ATP</name>
        <dbReference type="ChEBI" id="CHEBI:30616"/>
    </ligand>
</feature>
<feature type="domain" description="HD" evidence="11">
    <location>
        <begin position="228"/>
        <end position="329"/>
    </location>
</feature>
<feature type="binding site" evidence="10">
    <location>
        <position position="11"/>
    </location>
    <ligand>
        <name>CTP</name>
        <dbReference type="ChEBI" id="CHEBI:37563"/>
    </ligand>
</feature>
<dbReference type="GO" id="GO:0000287">
    <property type="term" value="F:magnesium ion binding"/>
    <property type="evidence" value="ECO:0007669"/>
    <property type="project" value="UniProtKB-UniRule"/>
</dbReference>
<dbReference type="STRING" id="452.Lspi_0750"/>
<dbReference type="NCBIfam" id="NF008137">
    <property type="entry name" value="PRK10885.1"/>
    <property type="match status" value="1"/>
</dbReference>
<keyword evidence="10" id="KW-0511">Multifunctional enzyme</keyword>
<reference evidence="12 13" key="1">
    <citation type="submission" date="2015-11" db="EMBL/GenBank/DDBJ databases">
        <title>Genomic analysis of 38 Legionella species identifies large and diverse effector repertoires.</title>
        <authorList>
            <person name="Burstein D."/>
            <person name="Amaro F."/>
            <person name="Zusman T."/>
            <person name="Lifshitz Z."/>
            <person name="Cohen O."/>
            <person name="Gilbert J.A."/>
            <person name="Pupko T."/>
            <person name="Shuman H.A."/>
            <person name="Segal G."/>
        </authorList>
    </citation>
    <scope>NUCLEOTIDE SEQUENCE [LARGE SCALE GENOMIC DNA]</scope>
    <source>
        <strain evidence="12 13">Mt.St.Helens-9</strain>
    </source>
</reference>
<dbReference type="GO" id="GO:0004112">
    <property type="term" value="F:cyclic-nucleotide phosphodiesterase activity"/>
    <property type="evidence" value="ECO:0007669"/>
    <property type="project" value="UniProtKB-UniRule"/>
</dbReference>
<feature type="binding site" evidence="10">
    <location>
        <position position="8"/>
    </location>
    <ligand>
        <name>ATP</name>
        <dbReference type="ChEBI" id="CHEBI:30616"/>
    </ligand>
</feature>
<keyword evidence="9 10" id="KW-0694">RNA-binding</keyword>
<feature type="binding site" evidence="10">
    <location>
        <position position="137"/>
    </location>
    <ligand>
        <name>CTP</name>
        <dbReference type="ChEBI" id="CHEBI:37563"/>
    </ligand>
</feature>
<dbReference type="PATRIC" id="fig|452.5.peg.820"/>
<comment type="catalytic activity">
    <reaction evidence="10">
        <text>a tRNA precursor + 2 CTP + ATP = a tRNA with a 3' CCA end + 3 diphosphate</text>
        <dbReference type="Rhea" id="RHEA:14433"/>
        <dbReference type="Rhea" id="RHEA-COMP:10465"/>
        <dbReference type="Rhea" id="RHEA-COMP:10468"/>
        <dbReference type="ChEBI" id="CHEBI:30616"/>
        <dbReference type="ChEBI" id="CHEBI:33019"/>
        <dbReference type="ChEBI" id="CHEBI:37563"/>
        <dbReference type="ChEBI" id="CHEBI:74896"/>
        <dbReference type="ChEBI" id="CHEBI:83071"/>
        <dbReference type="EC" id="2.7.7.72"/>
    </reaction>
</comment>
<dbReference type="Gene3D" id="1.10.3090.10">
    <property type="entry name" value="cca-adding enzyme, domain 2"/>
    <property type="match status" value="1"/>
</dbReference>
<dbReference type="EC" id="2.7.7.72" evidence="10"/>
<comment type="caution">
    <text evidence="12">The sequence shown here is derived from an EMBL/GenBank/DDBJ whole genome shotgun (WGS) entry which is preliminary data.</text>
</comment>
<keyword evidence="10" id="KW-0533">Nickel</keyword>
<comment type="function">
    <text evidence="10">Catalyzes the addition and repair of the essential 3'-terminal CCA sequence in tRNAs without using a nucleic acid template. Adds these three nucleotides in the order of C, C, and A to the tRNA nucleotide-73, using CTP and ATP as substrates and producing inorganic pyrophosphate. tRNA 3'-terminal CCA addition is required both for tRNA processing and repair. Also involved in tRNA surveillance by mediating tandem CCA addition to generate a CCACCA at the 3' terminus of unstable tRNAs. While stable tRNAs receive only 3'-terminal CCA, unstable tRNAs are marked with CCACCA and rapidly degraded.</text>
</comment>
<dbReference type="AlphaFoldDB" id="A0A0W0Z888"/>
<dbReference type="GO" id="GO:0000049">
    <property type="term" value="F:tRNA binding"/>
    <property type="evidence" value="ECO:0007669"/>
    <property type="project" value="UniProtKB-UniRule"/>
</dbReference>
<evidence type="ECO:0000256" key="4">
    <source>
        <dbReference type="ARBA" id="ARBA00022723"/>
    </source>
</evidence>
<feature type="binding site" evidence="10">
    <location>
        <position position="91"/>
    </location>
    <ligand>
        <name>ATP</name>
        <dbReference type="ChEBI" id="CHEBI:30616"/>
    </ligand>
</feature>
<dbReference type="GO" id="GO:0004810">
    <property type="term" value="F:CCA tRNA nucleotidyltransferase activity"/>
    <property type="evidence" value="ECO:0007669"/>
    <property type="project" value="UniProtKB-UniRule"/>
</dbReference>
<dbReference type="PROSITE" id="PS51831">
    <property type="entry name" value="HD"/>
    <property type="match status" value="1"/>
</dbReference>
<dbReference type="Gene3D" id="3.30.460.10">
    <property type="entry name" value="Beta Polymerase, domain 2"/>
    <property type="match status" value="1"/>
</dbReference>
<keyword evidence="1 10" id="KW-0808">Transferase</keyword>
<dbReference type="GO" id="GO:0016791">
    <property type="term" value="F:phosphatase activity"/>
    <property type="evidence" value="ECO:0007669"/>
    <property type="project" value="UniProtKB-UniRule"/>
</dbReference>
<sequence>MKVYLVGGAVRDRLLGYPVKERDWVVVGATPQQMRQQGYQQVGRDFPVFLHPETGEEYALARTERKSAPGYHGFVCHYDSNVTLEEDLMRRDLTINAMAMDENGTLIDPYQGARDLRDKQLRHVSDAFGEDPVRVLRTARFAARYHHLGFRVHHETRLLMYLMVRRRELHHLVAERVWQEWQRSLTEKNPEVFLQILRGCGALAVVLPELDALFGVPNPRQHHPEVDSGVHTLMVLQAAAVLSDNPQIRFAAVVHDLGKALTPLVQWPKHRGHEESGVPVIESLCHRLRIPVEYRRLAVLVSRYHLLVHRVLTLRVTTMVTLLEKIDAFRRPQGLENLLIACEADAKGRGIPVNYRQGTLWRQLYDVCSQVSAQTVIQEGYQGAAIKKELHQRRVLAIQPIIESWENHERQQ</sequence>
<evidence type="ECO:0000313" key="13">
    <source>
        <dbReference type="Proteomes" id="UP000054877"/>
    </source>
</evidence>
<keyword evidence="5 10" id="KW-0547">Nucleotide-binding</keyword>
<keyword evidence="8 10" id="KW-0460">Magnesium</keyword>
<dbReference type="InterPro" id="IPR032828">
    <property type="entry name" value="PolyA_RNA-bd"/>
</dbReference>
<keyword evidence="3 10" id="KW-0548">Nucleotidyltransferase</keyword>
<dbReference type="HAMAP" id="MF_01261">
    <property type="entry name" value="CCA_bact_type1"/>
    <property type="match status" value="1"/>
</dbReference>
<dbReference type="Pfam" id="PF01743">
    <property type="entry name" value="PolyA_pol"/>
    <property type="match status" value="1"/>
</dbReference>
<dbReference type="Pfam" id="PF01966">
    <property type="entry name" value="HD"/>
    <property type="match status" value="1"/>
</dbReference>
<evidence type="ECO:0000256" key="6">
    <source>
        <dbReference type="ARBA" id="ARBA00022800"/>
    </source>
</evidence>
<dbReference type="InterPro" id="IPR006674">
    <property type="entry name" value="HD_domain"/>
</dbReference>
<dbReference type="EMBL" id="LNYX01000008">
    <property type="protein sequence ID" value="KTD65290.1"/>
    <property type="molecule type" value="Genomic_DNA"/>
</dbReference>
<name>A0A0W0Z888_LEGSP</name>
<comment type="similarity">
    <text evidence="10">Belongs to the tRNA nucleotidyltransferase/poly(A) polymerase family. Bacterial CCA-adding enzyme type 1 subfamily.</text>
</comment>
<dbReference type="InterPro" id="IPR050124">
    <property type="entry name" value="tRNA_CCA-adding_enzyme"/>
</dbReference>
<keyword evidence="10" id="KW-0378">Hydrolase</keyword>
<dbReference type="InterPro" id="IPR043519">
    <property type="entry name" value="NT_sf"/>
</dbReference>
<dbReference type="PANTHER" id="PTHR47545:SF1">
    <property type="entry name" value="MULTIFUNCTIONAL CCA PROTEIN"/>
    <property type="match status" value="1"/>
</dbReference>
<keyword evidence="2 10" id="KW-0819">tRNA processing</keyword>
<dbReference type="RefSeq" id="WP_058482693.1">
    <property type="nucleotide sequence ID" value="NZ_CAAAII010000015.1"/>
</dbReference>
<evidence type="ECO:0000256" key="5">
    <source>
        <dbReference type="ARBA" id="ARBA00022741"/>
    </source>
</evidence>
<comment type="cofactor">
    <cofactor evidence="10">
        <name>Ni(2+)</name>
        <dbReference type="ChEBI" id="CHEBI:49786"/>
    </cofactor>
    <text evidence="10">Nickel for phosphatase activity.</text>
</comment>
<dbReference type="PIRSF" id="PIRSF000813">
    <property type="entry name" value="CCA_bact"/>
    <property type="match status" value="1"/>
</dbReference>
<proteinExistence type="inferred from homology"/>
<dbReference type="CDD" id="cd05398">
    <property type="entry name" value="NT_ClassII-CCAase"/>
    <property type="match status" value="1"/>
</dbReference>
<feature type="binding site" evidence="10">
    <location>
        <position position="8"/>
    </location>
    <ligand>
        <name>CTP</name>
        <dbReference type="ChEBI" id="CHEBI:37563"/>
    </ligand>
</feature>
<evidence type="ECO:0000259" key="11">
    <source>
        <dbReference type="PROSITE" id="PS51831"/>
    </source>
</evidence>
<feature type="binding site" evidence="10">
    <location>
        <position position="91"/>
    </location>
    <ligand>
        <name>CTP</name>
        <dbReference type="ChEBI" id="CHEBI:37563"/>
    </ligand>
</feature>
<keyword evidence="4 10" id="KW-0479">Metal-binding</keyword>
<organism evidence="12 13">
    <name type="scientific">Legionella spiritensis</name>
    <dbReference type="NCBI Taxonomy" id="452"/>
    <lineage>
        <taxon>Bacteria</taxon>
        <taxon>Pseudomonadati</taxon>
        <taxon>Pseudomonadota</taxon>
        <taxon>Gammaproteobacteria</taxon>
        <taxon>Legionellales</taxon>
        <taxon>Legionellaceae</taxon>
        <taxon>Legionella</taxon>
    </lineage>
</organism>
<dbReference type="SUPFAM" id="SSF81891">
    <property type="entry name" value="Poly A polymerase C-terminal region-like"/>
    <property type="match status" value="1"/>
</dbReference>
<keyword evidence="13" id="KW-1185">Reference proteome</keyword>
<dbReference type="EC" id="3.1.3.-" evidence="10"/>
<evidence type="ECO:0000256" key="2">
    <source>
        <dbReference type="ARBA" id="ARBA00022694"/>
    </source>
</evidence>
<dbReference type="GO" id="GO:0160016">
    <property type="term" value="F:CCACCA tRNA nucleotidyltransferase activity"/>
    <property type="evidence" value="ECO:0007669"/>
    <property type="project" value="RHEA"/>
</dbReference>
<comment type="miscellaneous">
    <text evidence="10">A single active site specifically recognizes both ATP and CTP and is responsible for their addition.</text>
</comment>
<dbReference type="Pfam" id="PF12627">
    <property type="entry name" value="PolyA_pol_RNAbd"/>
    <property type="match status" value="1"/>
</dbReference>